<evidence type="ECO:0000259" key="6">
    <source>
        <dbReference type="PROSITE" id="PS50011"/>
    </source>
</evidence>
<dbReference type="GO" id="GO:0005737">
    <property type="term" value="C:cytoplasm"/>
    <property type="evidence" value="ECO:0007669"/>
    <property type="project" value="TreeGrafter"/>
</dbReference>
<dbReference type="SUPFAM" id="SSF56112">
    <property type="entry name" value="Protein kinase-like (PK-like)"/>
    <property type="match status" value="1"/>
</dbReference>
<protein>
    <recommendedName>
        <fullName evidence="6">Protein kinase domain-containing protein</fullName>
    </recommendedName>
</protein>
<keyword evidence="1" id="KW-0808">Transferase</keyword>
<keyword evidence="8" id="KW-1185">Reference proteome</keyword>
<keyword evidence="3" id="KW-0418">Kinase</keyword>
<evidence type="ECO:0000313" key="8">
    <source>
        <dbReference type="Proteomes" id="UP000265618"/>
    </source>
</evidence>
<dbReference type="EMBL" id="BDIP01000319">
    <property type="protein sequence ID" value="GIQ81151.1"/>
    <property type="molecule type" value="Genomic_DNA"/>
</dbReference>
<evidence type="ECO:0000256" key="5">
    <source>
        <dbReference type="PROSITE-ProRule" id="PRU10141"/>
    </source>
</evidence>
<dbReference type="InterPro" id="IPR017441">
    <property type="entry name" value="Protein_kinase_ATP_BS"/>
</dbReference>
<feature type="binding site" evidence="5">
    <location>
        <position position="70"/>
    </location>
    <ligand>
        <name>ATP</name>
        <dbReference type="ChEBI" id="CHEBI:30616"/>
    </ligand>
</feature>
<dbReference type="Proteomes" id="UP000265618">
    <property type="component" value="Unassembled WGS sequence"/>
</dbReference>
<dbReference type="InterPro" id="IPR000719">
    <property type="entry name" value="Prot_kinase_dom"/>
</dbReference>
<dbReference type="InterPro" id="IPR050339">
    <property type="entry name" value="CC_SR_Kinase"/>
</dbReference>
<dbReference type="AlphaFoldDB" id="A0A9K3CPV0"/>
<evidence type="ECO:0000256" key="1">
    <source>
        <dbReference type="ARBA" id="ARBA00022679"/>
    </source>
</evidence>
<dbReference type="GO" id="GO:0005634">
    <property type="term" value="C:nucleus"/>
    <property type="evidence" value="ECO:0007669"/>
    <property type="project" value="TreeGrafter"/>
</dbReference>
<evidence type="ECO:0000256" key="4">
    <source>
        <dbReference type="ARBA" id="ARBA00022840"/>
    </source>
</evidence>
<dbReference type="PANTHER" id="PTHR11042">
    <property type="entry name" value="EUKARYOTIC TRANSLATION INITIATION FACTOR 2-ALPHA KINASE EIF2-ALPHA KINASE -RELATED"/>
    <property type="match status" value="1"/>
</dbReference>
<name>A0A9K3CPV0_9EUKA</name>
<dbReference type="Gene3D" id="1.10.510.10">
    <property type="entry name" value="Transferase(Phosphotransferase) domain 1"/>
    <property type="match status" value="1"/>
</dbReference>
<comment type="caution">
    <text evidence="7">The sequence shown here is derived from an EMBL/GenBank/DDBJ whole genome shotgun (WGS) entry which is preliminary data.</text>
</comment>
<dbReference type="InterPro" id="IPR011009">
    <property type="entry name" value="Kinase-like_dom_sf"/>
</dbReference>
<dbReference type="OrthoDB" id="6513151at2759"/>
<proteinExistence type="predicted"/>
<evidence type="ECO:0000256" key="3">
    <source>
        <dbReference type="ARBA" id="ARBA00022777"/>
    </source>
</evidence>
<organism evidence="7 8">
    <name type="scientific">Kipferlia bialata</name>
    <dbReference type="NCBI Taxonomy" id="797122"/>
    <lineage>
        <taxon>Eukaryota</taxon>
        <taxon>Metamonada</taxon>
        <taxon>Carpediemonas-like organisms</taxon>
        <taxon>Kipferlia</taxon>
    </lineage>
</organism>
<dbReference type="Pfam" id="PF00069">
    <property type="entry name" value="Pkinase"/>
    <property type="match status" value="1"/>
</dbReference>
<keyword evidence="2 5" id="KW-0547">Nucleotide-binding</keyword>
<reference evidence="7 8" key="1">
    <citation type="journal article" date="2018" name="PLoS ONE">
        <title>The draft genome of Kipferlia bialata reveals reductive genome evolution in fornicate parasites.</title>
        <authorList>
            <person name="Tanifuji G."/>
            <person name="Takabayashi S."/>
            <person name="Kume K."/>
            <person name="Takagi M."/>
            <person name="Nakayama T."/>
            <person name="Kamikawa R."/>
            <person name="Inagaki Y."/>
            <person name="Hashimoto T."/>
        </authorList>
    </citation>
    <scope>NUCLEOTIDE SEQUENCE [LARGE SCALE GENOMIC DNA]</scope>
    <source>
        <strain evidence="7">NY0173</strain>
    </source>
</reference>
<dbReference type="GO" id="GO:0005524">
    <property type="term" value="F:ATP binding"/>
    <property type="evidence" value="ECO:0007669"/>
    <property type="project" value="UniProtKB-UniRule"/>
</dbReference>
<dbReference type="PROSITE" id="PS50011">
    <property type="entry name" value="PROTEIN_KINASE_DOM"/>
    <property type="match status" value="1"/>
</dbReference>
<sequence>MAPGPQCTEEDTQTQDCGNDLTLSQIPIEETKRESLTGLYNVIAQLGSGSYGKVYKVQETTGDHNLFAAKLIDYELEKLDKYLRREVSAMKRTDSPHVVRYHDHFFNTDDRWNGFMVIVMELVEGDNLERLSTASDIFRRAERECAALGSNEGVRALAESKYPHLLPGNVFPNLLALMEQVSTTFSFCSSL</sequence>
<gene>
    <name evidence="7" type="ORF">KIPB_002065</name>
</gene>
<evidence type="ECO:0000256" key="2">
    <source>
        <dbReference type="ARBA" id="ARBA00022741"/>
    </source>
</evidence>
<dbReference type="PROSITE" id="PS00107">
    <property type="entry name" value="PROTEIN_KINASE_ATP"/>
    <property type="match status" value="1"/>
</dbReference>
<accession>A0A9K3CPV0</accession>
<feature type="domain" description="Protein kinase" evidence="6">
    <location>
        <begin position="40"/>
        <end position="191"/>
    </location>
</feature>
<dbReference type="GO" id="GO:0004672">
    <property type="term" value="F:protein kinase activity"/>
    <property type="evidence" value="ECO:0007669"/>
    <property type="project" value="InterPro"/>
</dbReference>
<evidence type="ECO:0000313" key="7">
    <source>
        <dbReference type="EMBL" id="GIQ81151.1"/>
    </source>
</evidence>
<keyword evidence="4 5" id="KW-0067">ATP-binding</keyword>
<dbReference type="SMART" id="SM00220">
    <property type="entry name" value="S_TKc"/>
    <property type="match status" value="1"/>
</dbReference>